<dbReference type="PROSITE" id="PS50850">
    <property type="entry name" value="MFS"/>
    <property type="match status" value="1"/>
</dbReference>
<feature type="transmembrane region" description="Helical" evidence="7">
    <location>
        <begin position="80"/>
        <end position="99"/>
    </location>
</feature>
<dbReference type="GO" id="GO:0022857">
    <property type="term" value="F:transmembrane transporter activity"/>
    <property type="evidence" value="ECO:0007669"/>
    <property type="project" value="InterPro"/>
</dbReference>
<comment type="subcellular location">
    <subcellularLocation>
        <location evidence="1">Membrane</location>
        <topology evidence="1">Multi-pass membrane protein</topology>
    </subcellularLocation>
</comment>
<dbReference type="GO" id="GO:0016020">
    <property type="term" value="C:membrane"/>
    <property type="evidence" value="ECO:0007669"/>
    <property type="project" value="UniProtKB-SubCell"/>
</dbReference>
<dbReference type="PANTHER" id="PTHR23506:SF37">
    <property type="entry name" value="MAJOR FACILITATOR SUPERFAMILY (MFS) PROFILE DOMAIN-CONTAINING PROTEIN"/>
    <property type="match status" value="1"/>
</dbReference>
<reference evidence="9 10" key="1">
    <citation type="submission" date="2023-11" db="EMBL/GenBank/DDBJ databases">
        <title>An acidophilic fungus is an integral part of prey digestion in a carnivorous sundew plant.</title>
        <authorList>
            <person name="Tsai I.J."/>
        </authorList>
    </citation>
    <scope>NUCLEOTIDE SEQUENCE [LARGE SCALE GENOMIC DNA]</scope>
    <source>
        <strain evidence="9">169a</strain>
    </source>
</reference>
<keyword evidence="3 7" id="KW-0812">Transmembrane</keyword>
<keyword evidence="5 7" id="KW-0472">Membrane</keyword>
<feature type="transmembrane region" description="Helical" evidence="7">
    <location>
        <begin position="137"/>
        <end position="155"/>
    </location>
</feature>
<feature type="region of interest" description="Disordered" evidence="6">
    <location>
        <begin position="225"/>
        <end position="245"/>
    </location>
</feature>
<dbReference type="SUPFAM" id="SSF103473">
    <property type="entry name" value="MFS general substrate transporter"/>
    <property type="match status" value="1"/>
</dbReference>
<keyword evidence="2" id="KW-0813">Transport</keyword>
<organism evidence="9 10">
    <name type="scientific">Acrodontium crateriforme</name>
    <dbReference type="NCBI Taxonomy" id="150365"/>
    <lineage>
        <taxon>Eukaryota</taxon>
        <taxon>Fungi</taxon>
        <taxon>Dikarya</taxon>
        <taxon>Ascomycota</taxon>
        <taxon>Pezizomycotina</taxon>
        <taxon>Dothideomycetes</taxon>
        <taxon>Dothideomycetidae</taxon>
        <taxon>Mycosphaerellales</taxon>
        <taxon>Teratosphaeriaceae</taxon>
        <taxon>Acrodontium</taxon>
    </lineage>
</organism>
<dbReference type="PANTHER" id="PTHR23506">
    <property type="entry name" value="GH10249P"/>
    <property type="match status" value="1"/>
</dbReference>
<feature type="transmembrane region" description="Helical" evidence="7">
    <location>
        <begin position="192"/>
        <end position="215"/>
    </location>
</feature>
<feature type="transmembrane region" description="Helical" evidence="7">
    <location>
        <begin position="465"/>
        <end position="485"/>
    </location>
</feature>
<gene>
    <name evidence="9" type="ORF">R9X50_00756600</name>
</gene>
<sequence>MVLISSWTRLLNTLQLRNDYSEHPAGLEWRSSSAFVITTVTVGMFSDIFLYSLIVPILPFMLQDRIGVPDSEIQSAVSRLLSTFAVSSVVFSPVAGFLADKVSSRSTPFLFGLATMIASTVLLFLGRTFPILILSRVLQGVSGALIWTIGLALVVETVGAQNLGATIGTIFSITSAGALCAPPIGGILYEKIGYPGVFGVACAVLVVDFIMRLLVIETRIARRYKSNDGSSSGTSTPRNLDGAADDEQSTILGEEQPLLGTKDEDLTPYIISPNQSSFARMVTIAPCLSNPSLLTALLICLIQATLVGASDATIPLVASDYFGFDSLKAGLLFLPLGVCDMIFGPFFGWMVDRYGTRPMSVFSYVFLIPVLILLRLPHQGGHDQIILYGSLLGLYGIGISAISGPSIVEASAIIEKYHKANPEFYGKAGPNAQLYGLSNMLFSLGLAIGPELGGGLKEAIGYGNMNAVLAGLCVFTAIMCLCFFGEERPAVGPRKGDCPE</sequence>
<protein>
    <submittedName>
        <fullName evidence="9">MFS general substrate transporter</fullName>
    </submittedName>
</protein>
<feature type="transmembrane region" description="Helical" evidence="7">
    <location>
        <begin position="34"/>
        <end position="59"/>
    </location>
</feature>
<dbReference type="Pfam" id="PF07690">
    <property type="entry name" value="MFS_1"/>
    <property type="match status" value="1"/>
</dbReference>
<evidence type="ECO:0000256" key="5">
    <source>
        <dbReference type="ARBA" id="ARBA00023136"/>
    </source>
</evidence>
<evidence type="ECO:0000256" key="2">
    <source>
        <dbReference type="ARBA" id="ARBA00022448"/>
    </source>
</evidence>
<accession>A0AAQ3MCI1</accession>
<feature type="transmembrane region" description="Helical" evidence="7">
    <location>
        <begin position="434"/>
        <end position="453"/>
    </location>
</feature>
<dbReference type="InterPro" id="IPR020846">
    <property type="entry name" value="MFS_dom"/>
</dbReference>
<keyword evidence="10" id="KW-1185">Reference proteome</keyword>
<evidence type="ECO:0000256" key="3">
    <source>
        <dbReference type="ARBA" id="ARBA00022692"/>
    </source>
</evidence>
<evidence type="ECO:0000256" key="7">
    <source>
        <dbReference type="SAM" id="Phobius"/>
    </source>
</evidence>
<evidence type="ECO:0000256" key="1">
    <source>
        <dbReference type="ARBA" id="ARBA00004141"/>
    </source>
</evidence>
<feature type="transmembrane region" description="Helical" evidence="7">
    <location>
        <begin position="105"/>
        <end position="125"/>
    </location>
</feature>
<keyword evidence="4 7" id="KW-1133">Transmembrane helix</keyword>
<feature type="transmembrane region" description="Helical" evidence="7">
    <location>
        <begin position="385"/>
        <end position="414"/>
    </location>
</feature>
<feature type="transmembrane region" description="Helical" evidence="7">
    <location>
        <begin position="361"/>
        <end position="379"/>
    </location>
</feature>
<evidence type="ECO:0000256" key="6">
    <source>
        <dbReference type="SAM" id="MobiDB-lite"/>
    </source>
</evidence>
<evidence type="ECO:0000259" key="8">
    <source>
        <dbReference type="PROSITE" id="PS50850"/>
    </source>
</evidence>
<dbReference type="Proteomes" id="UP001303373">
    <property type="component" value="Chromosome 13"/>
</dbReference>
<dbReference type="CDD" id="cd17325">
    <property type="entry name" value="MFS_MdtG_SLC18_like"/>
    <property type="match status" value="1"/>
</dbReference>
<proteinExistence type="predicted"/>
<feature type="transmembrane region" description="Helical" evidence="7">
    <location>
        <begin position="288"/>
        <end position="309"/>
    </location>
</feature>
<feature type="compositionally biased region" description="Polar residues" evidence="6">
    <location>
        <begin position="227"/>
        <end position="238"/>
    </location>
</feature>
<dbReference type="InterPro" id="IPR036259">
    <property type="entry name" value="MFS_trans_sf"/>
</dbReference>
<dbReference type="InterPro" id="IPR050930">
    <property type="entry name" value="MFS_Vesicular_Transporter"/>
</dbReference>
<evidence type="ECO:0000313" key="10">
    <source>
        <dbReference type="Proteomes" id="UP001303373"/>
    </source>
</evidence>
<dbReference type="InterPro" id="IPR011701">
    <property type="entry name" value="MFS"/>
</dbReference>
<name>A0AAQ3MCI1_9PEZI</name>
<feature type="domain" description="Major facilitator superfamily (MFS) profile" evidence="8">
    <location>
        <begin position="36"/>
        <end position="488"/>
    </location>
</feature>
<dbReference type="EMBL" id="CP138592">
    <property type="protein sequence ID" value="WPH04673.1"/>
    <property type="molecule type" value="Genomic_DNA"/>
</dbReference>
<feature type="transmembrane region" description="Helical" evidence="7">
    <location>
        <begin position="329"/>
        <end position="349"/>
    </location>
</feature>
<evidence type="ECO:0000256" key="4">
    <source>
        <dbReference type="ARBA" id="ARBA00022989"/>
    </source>
</evidence>
<evidence type="ECO:0000313" key="9">
    <source>
        <dbReference type="EMBL" id="WPH04673.1"/>
    </source>
</evidence>
<dbReference type="Gene3D" id="1.20.1250.20">
    <property type="entry name" value="MFS general substrate transporter like domains"/>
    <property type="match status" value="2"/>
</dbReference>
<dbReference type="AlphaFoldDB" id="A0AAQ3MCI1"/>